<evidence type="ECO:0000256" key="2">
    <source>
        <dbReference type="ARBA" id="ARBA00022630"/>
    </source>
</evidence>
<dbReference type="InterPro" id="IPR036188">
    <property type="entry name" value="FAD/NAD-bd_sf"/>
</dbReference>
<dbReference type="Gene3D" id="3.50.50.60">
    <property type="entry name" value="FAD/NAD(P)-binding domain"/>
    <property type="match status" value="2"/>
</dbReference>
<evidence type="ECO:0000256" key="3">
    <source>
        <dbReference type="ARBA" id="ARBA00022827"/>
    </source>
</evidence>
<dbReference type="RefSeq" id="WP_344824751.1">
    <property type="nucleotide sequence ID" value="NZ_BAAAUV010000004.1"/>
</dbReference>
<dbReference type="SUPFAM" id="SSF51905">
    <property type="entry name" value="FAD/NAD(P)-binding domain"/>
    <property type="match status" value="1"/>
</dbReference>
<proteinExistence type="predicted"/>
<dbReference type="Pfam" id="PF07992">
    <property type="entry name" value="Pyr_redox_2"/>
    <property type="match status" value="1"/>
</dbReference>
<dbReference type="EMBL" id="BAAAUV010000004">
    <property type="protein sequence ID" value="GAA3204124.1"/>
    <property type="molecule type" value="Genomic_DNA"/>
</dbReference>
<keyword evidence="7" id="KW-1185">Reference proteome</keyword>
<dbReference type="PRINTS" id="PR00368">
    <property type="entry name" value="FADPNR"/>
</dbReference>
<sequence length="376" mass="39657">MNEDHSIVIAGESLAGVTTARELRRLGHRGPLTIVGDETHPAYNRPPLSKQVLDRAQPGDATRLQLTDDGITIVRDGAAGLDLDRKHLRLGSGATLPFDKAVIATGASARRLAPPGRTGENVLRTLDDARTLRDRLATAQSAIVIGAGFLGMEVVSACVRERVKVTVIDVEPPLRRLLGPFLSGHVSERATAAGVEILLDPGGVTLIGDPVNGVRFGDGTERTADLIVTCAGDIPNTGWLTGSGLEIAGGLVIDAHTRTSHPDVHGAGDVVTVRTATGLVRRPFWANAVRQGQVAAHAILQHPGAPAVFDDYFWTDLLGTAVKVVGDLPLHGPPEILDGTLADGALLRWRTPHSTTIVAWGLKRPLPRLRALAAAP</sequence>
<dbReference type="PANTHER" id="PTHR43557:SF2">
    <property type="entry name" value="RIESKE DOMAIN-CONTAINING PROTEIN-RELATED"/>
    <property type="match status" value="1"/>
</dbReference>
<protein>
    <submittedName>
        <fullName evidence="6">FAD-dependent oxidoreductase</fullName>
    </submittedName>
</protein>
<keyword evidence="3" id="KW-0274">FAD</keyword>
<dbReference type="PANTHER" id="PTHR43557">
    <property type="entry name" value="APOPTOSIS-INDUCING FACTOR 1"/>
    <property type="match status" value="1"/>
</dbReference>
<dbReference type="InterPro" id="IPR050446">
    <property type="entry name" value="FAD-oxidoreductase/Apoptosis"/>
</dbReference>
<organism evidence="6 7">
    <name type="scientific">Actinocorallia longicatena</name>
    <dbReference type="NCBI Taxonomy" id="111803"/>
    <lineage>
        <taxon>Bacteria</taxon>
        <taxon>Bacillati</taxon>
        <taxon>Actinomycetota</taxon>
        <taxon>Actinomycetes</taxon>
        <taxon>Streptosporangiales</taxon>
        <taxon>Thermomonosporaceae</taxon>
        <taxon>Actinocorallia</taxon>
    </lineage>
</organism>
<gene>
    <name evidence="6" type="ORF">GCM10010468_18530</name>
</gene>
<evidence type="ECO:0000313" key="6">
    <source>
        <dbReference type="EMBL" id="GAA3204124.1"/>
    </source>
</evidence>
<feature type="domain" description="FAD/NAD(P)-binding" evidence="5">
    <location>
        <begin position="6"/>
        <end position="292"/>
    </location>
</feature>
<keyword evidence="4" id="KW-0560">Oxidoreductase</keyword>
<dbReference type="Proteomes" id="UP001501237">
    <property type="component" value="Unassembled WGS sequence"/>
</dbReference>
<comment type="caution">
    <text evidence="6">The sequence shown here is derived from an EMBL/GenBank/DDBJ whole genome shotgun (WGS) entry which is preliminary data.</text>
</comment>
<evidence type="ECO:0000256" key="4">
    <source>
        <dbReference type="ARBA" id="ARBA00023002"/>
    </source>
</evidence>
<accession>A0ABP6Q4E5</accession>
<name>A0ABP6Q4E5_9ACTN</name>
<evidence type="ECO:0000256" key="1">
    <source>
        <dbReference type="ARBA" id="ARBA00001974"/>
    </source>
</evidence>
<evidence type="ECO:0000313" key="7">
    <source>
        <dbReference type="Proteomes" id="UP001501237"/>
    </source>
</evidence>
<comment type="cofactor">
    <cofactor evidence="1">
        <name>FAD</name>
        <dbReference type="ChEBI" id="CHEBI:57692"/>
    </cofactor>
</comment>
<keyword evidence="2" id="KW-0285">Flavoprotein</keyword>
<reference evidence="7" key="1">
    <citation type="journal article" date="2019" name="Int. J. Syst. Evol. Microbiol.">
        <title>The Global Catalogue of Microorganisms (GCM) 10K type strain sequencing project: providing services to taxonomists for standard genome sequencing and annotation.</title>
        <authorList>
            <consortium name="The Broad Institute Genomics Platform"/>
            <consortium name="The Broad Institute Genome Sequencing Center for Infectious Disease"/>
            <person name="Wu L."/>
            <person name="Ma J."/>
        </authorList>
    </citation>
    <scope>NUCLEOTIDE SEQUENCE [LARGE SCALE GENOMIC DNA]</scope>
    <source>
        <strain evidence="7">JCM 9377</strain>
    </source>
</reference>
<dbReference type="InterPro" id="IPR023753">
    <property type="entry name" value="FAD/NAD-binding_dom"/>
</dbReference>
<evidence type="ECO:0000259" key="5">
    <source>
        <dbReference type="Pfam" id="PF07992"/>
    </source>
</evidence>